<keyword evidence="1 3" id="KW-0853">WD repeat</keyword>
<dbReference type="SMART" id="SM00320">
    <property type="entry name" value="WD40"/>
    <property type="match status" value="9"/>
</dbReference>
<organism evidence="4 5">
    <name type="scientific">Lobosporangium transversale</name>
    <dbReference type="NCBI Taxonomy" id="64571"/>
    <lineage>
        <taxon>Eukaryota</taxon>
        <taxon>Fungi</taxon>
        <taxon>Fungi incertae sedis</taxon>
        <taxon>Mucoromycota</taxon>
        <taxon>Mortierellomycotina</taxon>
        <taxon>Mortierellomycetes</taxon>
        <taxon>Mortierellales</taxon>
        <taxon>Mortierellaceae</taxon>
        <taxon>Lobosporangium</taxon>
    </lineage>
</organism>
<protein>
    <submittedName>
        <fullName evidence="4">WD40-repeat-containing domain protein</fullName>
    </submittedName>
</protein>
<dbReference type="Gene3D" id="2.130.10.10">
    <property type="entry name" value="YVTN repeat-like/Quinoprotein amine dehydrogenase"/>
    <property type="match status" value="4"/>
</dbReference>
<evidence type="ECO:0000313" key="5">
    <source>
        <dbReference type="Proteomes" id="UP000193648"/>
    </source>
</evidence>
<evidence type="ECO:0000313" key="4">
    <source>
        <dbReference type="EMBL" id="ORZ26276.1"/>
    </source>
</evidence>
<dbReference type="CDD" id="cd00200">
    <property type="entry name" value="WD40"/>
    <property type="match status" value="1"/>
</dbReference>
<dbReference type="InterPro" id="IPR036322">
    <property type="entry name" value="WD40_repeat_dom_sf"/>
</dbReference>
<feature type="repeat" description="WD" evidence="3">
    <location>
        <begin position="106"/>
        <end position="147"/>
    </location>
</feature>
<gene>
    <name evidence="4" type="ORF">BCR41DRAFT_348038</name>
</gene>
<dbReference type="PANTHER" id="PTHR44129">
    <property type="entry name" value="WD REPEAT-CONTAINING PROTEIN POP1"/>
    <property type="match status" value="1"/>
</dbReference>
<evidence type="ECO:0000256" key="1">
    <source>
        <dbReference type="ARBA" id="ARBA00022574"/>
    </source>
</evidence>
<dbReference type="GeneID" id="33565050"/>
<keyword evidence="5" id="KW-1185">Reference proteome</keyword>
<feature type="repeat" description="WD" evidence="3">
    <location>
        <begin position="344"/>
        <end position="378"/>
    </location>
</feature>
<feature type="repeat" description="WD" evidence="3">
    <location>
        <begin position="293"/>
        <end position="334"/>
    </location>
</feature>
<dbReference type="InterPro" id="IPR019775">
    <property type="entry name" value="WD40_repeat_CS"/>
</dbReference>
<dbReference type="InParanoid" id="A0A1Y2GVE3"/>
<feature type="repeat" description="WD" evidence="3">
    <location>
        <begin position="61"/>
        <end position="105"/>
    </location>
</feature>
<name>A0A1Y2GVE3_9FUNG</name>
<feature type="repeat" description="WD" evidence="3">
    <location>
        <begin position="17"/>
        <end position="59"/>
    </location>
</feature>
<dbReference type="Pfam" id="PF00400">
    <property type="entry name" value="WD40"/>
    <property type="match status" value="8"/>
</dbReference>
<dbReference type="Proteomes" id="UP000193648">
    <property type="component" value="Unassembled WGS sequence"/>
</dbReference>
<dbReference type="PROSITE" id="PS00678">
    <property type="entry name" value="WD_REPEATS_1"/>
    <property type="match status" value="3"/>
</dbReference>
<comment type="caution">
    <text evidence="4">The sequence shown here is derived from an EMBL/GenBank/DDBJ whole genome shotgun (WGS) entry which is preliminary data.</text>
</comment>
<reference evidence="4 5" key="1">
    <citation type="submission" date="2016-07" db="EMBL/GenBank/DDBJ databases">
        <title>Pervasive Adenine N6-methylation of Active Genes in Fungi.</title>
        <authorList>
            <consortium name="DOE Joint Genome Institute"/>
            <person name="Mondo S.J."/>
            <person name="Dannebaum R.O."/>
            <person name="Kuo R.C."/>
            <person name="Labutti K."/>
            <person name="Haridas S."/>
            <person name="Kuo A."/>
            <person name="Salamov A."/>
            <person name="Ahrendt S.R."/>
            <person name="Lipzen A."/>
            <person name="Sullivan W."/>
            <person name="Andreopoulos W.B."/>
            <person name="Clum A."/>
            <person name="Lindquist E."/>
            <person name="Daum C."/>
            <person name="Ramamoorthy G.K."/>
            <person name="Gryganskyi A."/>
            <person name="Culley D."/>
            <person name="Magnuson J.K."/>
            <person name="James T.Y."/>
            <person name="O'Malley M.A."/>
            <person name="Stajich J.E."/>
            <person name="Spatafora J.W."/>
            <person name="Visel A."/>
            <person name="Grigoriev I.V."/>
        </authorList>
    </citation>
    <scope>NUCLEOTIDE SEQUENCE [LARGE SCALE GENOMIC DNA]</scope>
    <source>
        <strain evidence="4 5">NRRL 3116</strain>
    </source>
</reference>
<dbReference type="SUPFAM" id="SSF50978">
    <property type="entry name" value="WD40 repeat-like"/>
    <property type="match status" value="2"/>
</dbReference>
<dbReference type="AlphaFoldDB" id="A0A1Y2GVE3"/>
<feature type="repeat" description="WD" evidence="3">
    <location>
        <begin position="207"/>
        <end position="250"/>
    </location>
</feature>
<dbReference type="RefSeq" id="XP_021884041.1">
    <property type="nucleotide sequence ID" value="XM_022023206.1"/>
</dbReference>
<dbReference type="STRING" id="64571.A0A1Y2GVE3"/>
<dbReference type="InterPro" id="IPR001680">
    <property type="entry name" value="WD40_rpt"/>
</dbReference>
<accession>A0A1Y2GVE3</accession>
<evidence type="ECO:0000256" key="2">
    <source>
        <dbReference type="ARBA" id="ARBA00022737"/>
    </source>
</evidence>
<dbReference type="PRINTS" id="PR00320">
    <property type="entry name" value="GPROTEINBRPT"/>
</dbReference>
<proteinExistence type="predicted"/>
<dbReference type="InterPro" id="IPR020472">
    <property type="entry name" value="WD40_PAC1"/>
</dbReference>
<dbReference type="OrthoDB" id="2421727at2759"/>
<dbReference type="PROSITE" id="PS50294">
    <property type="entry name" value="WD_REPEATS_REGION"/>
    <property type="match status" value="7"/>
</dbReference>
<keyword evidence="2" id="KW-0677">Repeat</keyword>
<dbReference type="InterPro" id="IPR050349">
    <property type="entry name" value="WD_LIS1/nudF_dynein_reg"/>
</dbReference>
<dbReference type="InterPro" id="IPR015943">
    <property type="entry name" value="WD40/YVTN_repeat-like_dom_sf"/>
</dbReference>
<dbReference type="EMBL" id="MCFF01000007">
    <property type="protein sequence ID" value="ORZ26276.1"/>
    <property type="molecule type" value="Genomic_DNA"/>
</dbReference>
<sequence>MTVRQWSTQSGQVTHIFTGHSDGVNHVAYSPISNLPLASFSNDKTLRLWDIQSSQSSSSQHSGHTGWVTKVISSASTGKQQQIASAGSDKTIRLWDAENGQLIRTLYGHTEGVRMIVYSPCGQKMVSCGNDGTVRLWDLGSGQLVHTFKYEISVYTVDYSPRGDYVIWGRRDGYLCVWDASLPSSWPLLLSAGGQGEESEMTLKYTIQGHQESVSCVKFSPSDDGYQFASSSDDKSIKLWDASTGELLYTLEGHRDIVLDVKYSPDGGKQVASRSADCTVRLWDPQEGQLLHILEHSGAISCMAYSVDGRRIALGGVKGSVTLWNTQTGALIGRLDGHVAMKRIYEMAFSPCDRYLASAGEDKTLRVWDVDAQSILGSRSLGQCLAVVEFNDQVRTLTWNTSAEKGVFLVTGCMDNSVRTWQIITEEEGKVRKTVVNDVEKQETGDGKKNIDPSSSGQCQCRLWWSSSQVMLNAEGAIIQDVKGLGGMQKALLKQHGAVGEAIAPIGFKEASKRLGAMAAVASNLKLLGKMERDKDKVQASIVPQKTTWMTKINAIDASVSEVIEDADRANGCRVACKVCNATHVISVEHSHA</sequence>
<dbReference type="PROSITE" id="PS50082">
    <property type="entry name" value="WD_REPEATS_2"/>
    <property type="match status" value="7"/>
</dbReference>
<evidence type="ECO:0000256" key="3">
    <source>
        <dbReference type="PROSITE-ProRule" id="PRU00221"/>
    </source>
</evidence>
<feature type="repeat" description="WD" evidence="3">
    <location>
        <begin position="251"/>
        <end position="293"/>
    </location>
</feature>